<dbReference type="HOGENOM" id="CLU_081665_0_0_1"/>
<proteinExistence type="predicted"/>
<dbReference type="PaxDb" id="284590-Q6CKI9"/>
<organism evidence="3 4">
    <name type="scientific">Kluyveromyces lactis (strain ATCC 8585 / CBS 2359 / DSM 70799 / NBRC 1267 / NRRL Y-1140 / WM37)</name>
    <name type="common">Yeast</name>
    <name type="synonym">Candida sphaerica</name>
    <dbReference type="NCBI Taxonomy" id="284590"/>
    <lineage>
        <taxon>Eukaryota</taxon>
        <taxon>Fungi</taxon>
        <taxon>Dikarya</taxon>
        <taxon>Ascomycota</taxon>
        <taxon>Saccharomycotina</taxon>
        <taxon>Saccharomycetes</taxon>
        <taxon>Saccharomycetales</taxon>
        <taxon>Saccharomycetaceae</taxon>
        <taxon>Kluyveromyces</taxon>
    </lineage>
</organism>
<name>Q6CKI9_KLULA</name>
<dbReference type="OMA" id="RFYIVNR"/>
<feature type="transmembrane region" description="Helical" evidence="2">
    <location>
        <begin position="29"/>
        <end position="49"/>
    </location>
</feature>
<dbReference type="Proteomes" id="UP000000598">
    <property type="component" value="Chromosome F"/>
</dbReference>
<evidence type="ECO:0000256" key="2">
    <source>
        <dbReference type="SAM" id="Phobius"/>
    </source>
</evidence>
<keyword evidence="2" id="KW-1133">Transmembrane helix</keyword>
<reference evidence="3 4" key="1">
    <citation type="journal article" date="2004" name="Nature">
        <title>Genome evolution in yeasts.</title>
        <authorList>
            <consortium name="Genolevures"/>
            <person name="Dujon B."/>
            <person name="Sherman D."/>
            <person name="Fischer G."/>
            <person name="Durrens P."/>
            <person name="Casaregola S."/>
            <person name="Lafontaine I."/>
            <person name="de Montigny J."/>
            <person name="Marck C."/>
            <person name="Neuveglise C."/>
            <person name="Talla E."/>
            <person name="Goffard N."/>
            <person name="Frangeul L."/>
            <person name="Aigle M."/>
            <person name="Anthouard V."/>
            <person name="Babour A."/>
            <person name="Barbe V."/>
            <person name="Barnay S."/>
            <person name="Blanchin S."/>
            <person name="Beckerich J.M."/>
            <person name="Beyne E."/>
            <person name="Bleykasten C."/>
            <person name="Boisrame A."/>
            <person name="Boyer J."/>
            <person name="Cattolico L."/>
            <person name="Confanioleri F."/>
            <person name="de Daruvar A."/>
            <person name="Despons L."/>
            <person name="Fabre E."/>
            <person name="Fairhead C."/>
            <person name="Ferry-Dumazet H."/>
            <person name="Groppi A."/>
            <person name="Hantraye F."/>
            <person name="Hennequin C."/>
            <person name="Jauniaux N."/>
            <person name="Joyet P."/>
            <person name="Kachouri R."/>
            <person name="Kerrest A."/>
            <person name="Koszul R."/>
            <person name="Lemaire M."/>
            <person name="Lesur I."/>
            <person name="Ma L."/>
            <person name="Muller H."/>
            <person name="Nicaud J.M."/>
            <person name="Nikolski M."/>
            <person name="Oztas S."/>
            <person name="Ozier-Kalogeropoulos O."/>
            <person name="Pellenz S."/>
            <person name="Potier S."/>
            <person name="Richard G.F."/>
            <person name="Straub M.L."/>
            <person name="Suleau A."/>
            <person name="Swennene D."/>
            <person name="Tekaia F."/>
            <person name="Wesolowski-Louvel M."/>
            <person name="Westhof E."/>
            <person name="Wirth B."/>
            <person name="Zeniou-Meyer M."/>
            <person name="Zivanovic I."/>
            <person name="Bolotin-Fukuhara M."/>
            <person name="Thierry A."/>
            <person name="Bouchier C."/>
            <person name="Caudron B."/>
            <person name="Scarpelli C."/>
            <person name="Gaillardin C."/>
            <person name="Weissenbach J."/>
            <person name="Wincker P."/>
            <person name="Souciet J.L."/>
        </authorList>
    </citation>
    <scope>NUCLEOTIDE SEQUENCE [LARGE SCALE GENOMIC DNA]</scope>
    <source>
        <strain evidence="4">ATCC 8585 / CBS 2359 / DSM 70799 / NBRC 1267 / NRRL Y-1140 / WM37</strain>
    </source>
</reference>
<dbReference type="KEGG" id="kla:KLLA0_F10329g"/>
<dbReference type="EMBL" id="CR382126">
    <property type="protein sequence ID" value="CAG98258.1"/>
    <property type="molecule type" value="Genomic_DNA"/>
</dbReference>
<protein>
    <submittedName>
        <fullName evidence="3">KLLA0F10329p</fullName>
    </submittedName>
</protein>
<keyword evidence="4" id="KW-1185">Reference proteome</keyword>
<dbReference type="FunCoup" id="Q6CKI9">
    <property type="interactions" value="13"/>
</dbReference>
<gene>
    <name evidence="3" type="ORF">KLLA0_F10329g</name>
</gene>
<feature type="transmembrane region" description="Helical" evidence="2">
    <location>
        <begin position="81"/>
        <end position="105"/>
    </location>
</feature>
<keyword evidence="1" id="KW-0175">Coiled coil</keyword>
<sequence>MSIPFSTKMAALLAKAAPEQIYSYKPGKLITFGAYSLSFTFILYGASFADWSLTTSSGLYKEESEEPKKDLKWYENANVAFLGRSAGSVLLSVIPFTLAAVALYIPTRIVTKMHYIPDKIPKCKVTTRTLFNGEKSKTIPLRNLRRHEKSRVFTGIGEQGVEDRGSFSFSLMDKGAPFFDKVYIVNRSGKFWGSDGRFMDALFGGESITQLELKDFKTEKNEYTKNEQKLEKIIQQQIARPRLNTNADIKNIVLNSKSKHHQDGKK</sequence>
<dbReference type="eggNOG" id="ENOG502RZCP">
    <property type="taxonomic scope" value="Eukaryota"/>
</dbReference>
<evidence type="ECO:0000313" key="3">
    <source>
        <dbReference type="EMBL" id="CAG98258.1"/>
    </source>
</evidence>
<dbReference type="AlphaFoldDB" id="Q6CKI9"/>
<evidence type="ECO:0000256" key="1">
    <source>
        <dbReference type="SAM" id="Coils"/>
    </source>
</evidence>
<dbReference type="InParanoid" id="Q6CKI9"/>
<evidence type="ECO:0000313" key="4">
    <source>
        <dbReference type="Proteomes" id="UP000000598"/>
    </source>
</evidence>
<keyword evidence="2" id="KW-0472">Membrane</keyword>
<keyword evidence="2" id="KW-0812">Transmembrane</keyword>
<feature type="coiled-coil region" evidence="1">
    <location>
        <begin position="213"/>
        <end position="240"/>
    </location>
</feature>
<accession>Q6CKI9</accession>